<dbReference type="SUPFAM" id="SSF56436">
    <property type="entry name" value="C-type lectin-like"/>
    <property type="match status" value="1"/>
</dbReference>
<evidence type="ECO:0000259" key="1">
    <source>
        <dbReference type="Pfam" id="PF03781"/>
    </source>
</evidence>
<dbReference type="InterPro" id="IPR005532">
    <property type="entry name" value="SUMF_dom"/>
</dbReference>
<dbReference type="GO" id="GO:0120147">
    <property type="term" value="F:formylglycine-generating oxidase activity"/>
    <property type="evidence" value="ECO:0007669"/>
    <property type="project" value="TreeGrafter"/>
</dbReference>
<evidence type="ECO:0000313" key="3">
    <source>
        <dbReference type="Proteomes" id="UP000198535"/>
    </source>
</evidence>
<dbReference type="EMBL" id="FOUJ01000001">
    <property type="protein sequence ID" value="SFM25279.1"/>
    <property type="molecule type" value="Genomic_DNA"/>
</dbReference>
<evidence type="ECO:0000313" key="2">
    <source>
        <dbReference type="EMBL" id="SFM25279.1"/>
    </source>
</evidence>
<dbReference type="Gene3D" id="3.90.1580.10">
    <property type="entry name" value="paralog of FGE (formylglycine-generating enzyme)"/>
    <property type="match status" value="1"/>
</dbReference>
<dbReference type="STRING" id="487685.SAMN04488696_0565"/>
<protein>
    <submittedName>
        <fullName evidence="2">Formylglycine-generating enzyme, required for sulfatase activity, contains SUMF1/FGE domain</fullName>
    </submittedName>
</protein>
<dbReference type="Proteomes" id="UP000198535">
    <property type="component" value="Unassembled WGS sequence"/>
</dbReference>
<reference evidence="3" key="1">
    <citation type="submission" date="2016-10" db="EMBL/GenBank/DDBJ databases">
        <authorList>
            <person name="Varghese N."/>
            <person name="Submissions S."/>
        </authorList>
    </citation>
    <scope>NUCLEOTIDE SEQUENCE [LARGE SCALE GENOMIC DNA]</scope>
    <source>
        <strain evidence="3">Mob M</strain>
    </source>
</reference>
<dbReference type="AlphaFoldDB" id="A0A1I4PC27"/>
<dbReference type="InterPro" id="IPR016187">
    <property type="entry name" value="CTDL_fold"/>
</dbReference>
<dbReference type="InterPro" id="IPR042095">
    <property type="entry name" value="SUMF_sf"/>
</dbReference>
<keyword evidence="3" id="KW-1185">Reference proteome</keyword>
<sequence length="274" mass="30924">MDIPFKKHIARIIPVTLFLITIILFSGCTANNISVDIPEQFNNSIGMEFTLIPAGEFYMGTNSTPIVAFDDPMHKVTIDNAFYMAEYEVTQSQWAAIMNDDPSYFKGDELPVEQVSWYDAQEFIERLNEIENTDKYRLPTEAEWEYACRAGTSTDLSFTDEATDLDTYGWSDSYGWCALNSNSTTNPVGQKEPNSWGLYDMHGNVWEWVQDTWENNYEGAPADGSAWEEGDLSNRVGRGGSWMDGPNICKSHFRGSLDANSTSNVLGFRVVKDI</sequence>
<gene>
    <name evidence="2" type="ORF">SAMN04488696_0565</name>
</gene>
<name>A0A1I4PC27_9EURY</name>
<feature type="domain" description="Sulfatase-modifying factor enzyme-like" evidence="1">
    <location>
        <begin position="49"/>
        <end position="272"/>
    </location>
</feature>
<accession>A0A1I4PC27</accession>
<dbReference type="OrthoDB" id="136349at2157"/>
<dbReference type="InterPro" id="IPR051043">
    <property type="entry name" value="Sulfatase_Mod_Factor_Kinase"/>
</dbReference>
<proteinExistence type="predicted"/>
<dbReference type="PANTHER" id="PTHR23150:SF19">
    <property type="entry name" value="FORMYLGLYCINE-GENERATING ENZYME"/>
    <property type="match status" value="1"/>
</dbReference>
<dbReference type="PANTHER" id="PTHR23150">
    <property type="entry name" value="SULFATASE MODIFYING FACTOR 1, 2"/>
    <property type="match status" value="1"/>
</dbReference>
<organism evidence="2 3">
    <name type="scientific">Methanolobus profundi</name>
    <dbReference type="NCBI Taxonomy" id="487685"/>
    <lineage>
        <taxon>Archaea</taxon>
        <taxon>Methanobacteriati</taxon>
        <taxon>Methanobacteriota</taxon>
        <taxon>Stenosarchaea group</taxon>
        <taxon>Methanomicrobia</taxon>
        <taxon>Methanosarcinales</taxon>
        <taxon>Methanosarcinaceae</taxon>
        <taxon>Methanolobus</taxon>
    </lineage>
</organism>
<dbReference type="PROSITE" id="PS51257">
    <property type="entry name" value="PROKAR_LIPOPROTEIN"/>
    <property type="match status" value="1"/>
</dbReference>
<dbReference type="Pfam" id="PF03781">
    <property type="entry name" value="FGE-sulfatase"/>
    <property type="match status" value="1"/>
</dbReference>